<feature type="active site" description="Proton acceptor" evidence="5">
    <location>
        <position position="247"/>
    </location>
</feature>
<dbReference type="GO" id="GO:0006281">
    <property type="term" value="P:DNA repair"/>
    <property type="evidence" value="ECO:0007669"/>
    <property type="project" value="InterPro"/>
</dbReference>
<gene>
    <name evidence="9" type="primary">xthA</name>
    <name evidence="9" type="ORF">STSP2_02898</name>
</gene>
<feature type="binding site" evidence="6">
    <location>
        <position position="247"/>
    </location>
    <ligand>
        <name>Mg(2+)</name>
        <dbReference type="ChEBI" id="CHEBI:18420"/>
        <label>1</label>
    </ligand>
</feature>
<protein>
    <submittedName>
        <fullName evidence="9">Exodeoxyribonuclease III</fullName>
        <ecNumber evidence="9">3.1.11.2</ecNumber>
    </submittedName>
</protein>
<evidence type="ECO:0000313" key="10">
    <source>
        <dbReference type="Proteomes" id="UP000189674"/>
    </source>
</evidence>
<dbReference type="InterPro" id="IPR036691">
    <property type="entry name" value="Endo/exonu/phosph_ase_sf"/>
</dbReference>
<dbReference type="GO" id="GO:0008311">
    <property type="term" value="F:double-stranded DNA 3'-5' DNA exonuclease activity"/>
    <property type="evidence" value="ECO:0007669"/>
    <property type="project" value="UniProtKB-EC"/>
</dbReference>
<keyword evidence="10" id="KW-1185">Reference proteome</keyword>
<evidence type="ECO:0000256" key="5">
    <source>
        <dbReference type="PIRSR" id="PIRSR604808-1"/>
    </source>
</evidence>
<evidence type="ECO:0000256" key="7">
    <source>
        <dbReference type="PIRSR" id="PIRSR604808-3"/>
    </source>
</evidence>
<name>A0A1U9NP63_9BACT</name>
<keyword evidence="2 6" id="KW-0479">Metal-binding</keyword>
<feature type="domain" description="Endonuclease/exonuclease/phosphatase" evidence="8">
    <location>
        <begin position="4"/>
        <end position="247"/>
    </location>
</feature>
<dbReference type="NCBIfam" id="TIGR00633">
    <property type="entry name" value="xth"/>
    <property type="match status" value="1"/>
</dbReference>
<dbReference type="GO" id="GO:0004519">
    <property type="term" value="F:endonuclease activity"/>
    <property type="evidence" value="ECO:0007669"/>
    <property type="project" value="InterPro"/>
</dbReference>
<feature type="site" description="Interaction with DNA substrate" evidence="7">
    <location>
        <position position="247"/>
    </location>
</feature>
<evidence type="ECO:0000256" key="4">
    <source>
        <dbReference type="ARBA" id="ARBA00022842"/>
    </source>
</evidence>
<dbReference type="PANTHER" id="PTHR43250:SF2">
    <property type="entry name" value="EXODEOXYRIBONUCLEASE III"/>
    <property type="match status" value="1"/>
</dbReference>
<dbReference type="CDD" id="cd09086">
    <property type="entry name" value="ExoIII-like_AP-endo"/>
    <property type="match status" value="1"/>
</dbReference>
<dbReference type="GO" id="GO:0046872">
    <property type="term" value="F:metal ion binding"/>
    <property type="evidence" value="ECO:0007669"/>
    <property type="project" value="UniProtKB-KW"/>
</dbReference>
<dbReference type="KEGG" id="alus:STSP2_02898"/>
<dbReference type="PROSITE" id="PS00726">
    <property type="entry name" value="AP_NUCLEASE_F1_1"/>
    <property type="match status" value="1"/>
</dbReference>
<dbReference type="PROSITE" id="PS51435">
    <property type="entry name" value="AP_NUCLEASE_F1_4"/>
    <property type="match status" value="1"/>
</dbReference>
<feature type="binding site" evidence="6">
    <location>
        <position position="246"/>
    </location>
    <ligand>
        <name>Mg(2+)</name>
        <dbReference type="ChEBI" id="CHEBI:18420"/>
        <label>1</label>
    </ligand>
</feature>
<comment type="cofactor">
    <cofactor evidence="6">
        <name>Mg(2+)</name>
        <dbReference type="ChEBI" id="CHEBI:18420"/>
    </cofactor>
    <cofactor evidence="6">
        <name>Mn(2+)</name>
        <dbReference type="ChEBI" id="CHEBI:29035"/>
    </cofactor>
    <text evidence="6">Probably binds two magnesium or manganese ions per subunit.</text>
</comment>
<comment type="similarity">
    <text evidence="1">Belongs to the DNA repair enzymes AP/ExoA family.</text>
</comment>
<feature type="active site" evidence="5">
    <location>
        <position position="104"/>
    </location>
</feature>
<organism evidence="9 10">
    <name type="scientific">Anaerohalosphaera lusitana</name>
    <dbReference type="NCBI Taxonomy" id="1936003"/>
    <lineage>
        <taxon>Bacteria</taxon>
        <taxon>Pseudomonadati</taxon>
        <taxon>Planctomycetota</taxon>
        <taxon>Phycisphaerae</taxon>
        <taxon>Sedimentisphaerales</taxon>
        <taxon>Anaerohalosphaeraceae</taxon>
        <taxon>Anaerohalosphaera</taxon>
    </lineage>
</organism>
<keyword evidence="4 6" id="KW-0460">Magnesium</keyword>
<dbReference type="Proteomes" id="UP000189674">
    <property type="component" value="Chromosome"/>
</dbReference>
<evidence type="ECO:0000256" key="2">
    <source>
        <dbReference type="ARBA" id="ARBA00022723"/>
    </source>
</evidence>
<evidence type="ECO:0000313" key="9">
    <source>
        <dbReference type="EMBL" id="AQT69703.1"/>
    </source>
</evidence>
<dbReference type="SUPFAM" id="SSF56219">
    <property type="entry name" value="DNase I-like"/>
    <property type="match status" value="1"/>
</dbReference>
<dbReference type="Pfam" id="PF03372">
    <property type="entry name" value="Exo_endo_phos"/>
    <property type="match status" value="1"/>
</dbReference>
<evidence type="ECO:0000259" key="8">
    <source>
        <dbReference type="Pfam" id="PF03372"/>
    </source>
</evidence>
<dbReference type="InterPro" id="IPR037493">
    <property type="entry name" value="ExoIII-like"/>
</dbReference>
<keyword evidence="6" id="KW-0464">Manganese</keyword>
<feature type="binding site" evidence="6">
    <location>
        <position position="147"/>
    </location>
    <ligand>
        <name>Mg(2+)</name>
        <dbReference type="ChEBI" id="CHEBI:18420"/>
        <label>1</label>
    </ligand>
</feature>
<dbReference type="InterPro" id="IPR005135">
    <property type="entry name" value="Endo/exonuclease/phosphatase"/>
</dbReference>
<dbReference type="InterPro" id="IPR020847">
    <property type="entry name" value="AP_endonuclease_F1_BS"/>
</dbReference>
<accession>A0A1U9NP63</accession>
<dbReference type="EMBL" id="CP019791">
    <property type="protein sequence ID" value="AQT69703.1"/>
    <property type="molecule type" value="Genomic_DNA"/>
</dbReference>
<feature type="active site" description="Proton donor/acceptor" evidence="5">
    <location>
        <position position="145"/>
    </location>
</feature>
<dbReference type="AlphaFoldDB" id="A0A1U9NP63"/>
<dbReference type="NCBIfam" id="TIGR00195">
    <property type="entry name" value="exoDNase_III"/>
    <property type="match status" value="1"/>
</dbReference>
<feature type="binding site" evidence="6">
    <location>
        <position position="145"/>
    </location>
    <ligand>
        <name>Mg(2+)</name>
        <dbReference type="ChEBI" id="CHEBI:18420"/>
        <label>1</label>
    </ligand>
</feature>
<dbReference type="EC" id="3.1.11.2" evidence="9"/>
<feature type="binding site" evidence="6">
    <location>
        <position position="34"/>
    </location>
    <ligand>
        <name>Mg(2+)</name>
        <dbReference type="ChEBI" id="CHEBI:18420"/>
        <label>1</label>
    </ligand>
</feature>
<dbReference type="STRING" id="1936003.STSP2_02898"/>
<feature type="site" description="Transition state stabilizer" evidence="7">
    <location>
        <position position="147"/>
    </location>
</feature>
<evidence type="ECO:0000256" key="6">
    <source>
        <dbReference type="PIRSR" id="PIRSR604808-2"/>
    </source>
</evidence>
<sequence length="256" mass="29353">MKAATFNANSIRSRAGIVLDWLEANQPDVLCIQETKVQDDHFPVKAFEDCGYNFVYKGQKAYNGVATFARGQIEDVKIGLDGDESEQARFLKVNLGGVSIVNTYVPQGRAPDSEQFLYKLEWFGQLREWFDKNFSPGEDVLWMGDLNVAMDARDVHDPEKLWGSVCYCQEVQDALKDVMGWGFTDVFRQFNEEDGLYTFWDYRVPNGFKRNIGWRLDYIMASKSMAGRCTGCWVDKEPRALKKPSDHTFLVAEFDI</sequence>
<feature type="binding site" evidence="6">
    <location>
        <position position="7"/>
    </location>
    <ligand>
        <name>Mg(2+)</name>
        <dbReference type="ChEBI" id="CHEBI:18420"/>
        <label>1</label>
    </ligand>
</feature>
<feature type="site" description="Important for catalytic activity" evidence="7">
    <location>
        <position position="217"/>
    </location>
</feature>
<evidence type="ECO:0000256" key="3">
    <source>
        <dbReference type="ARBA" id="ARBA00022801"/>
    </source>
</evidence>
<dbReference type="InterPro" id="IPR004808">
    <property type="entry name" value="AP_endonuc_1"/>
</dbReference>
<dbReference type="GO" id="GO:0003677">
    <property type="term" value="F:DNA binding"/>
    <property type="evidence" value="ECO:0007669"/>
    <property type="project" value="InterPro"/>
</dbReference>
<proteinExistence type="inferred from homology"/>
<dbReference type="PANTHER" id="PTHR43250">
    <property type="entry name" value="EXODEOXYRIBONUCLEASE III"/>
    <property type="match status" value="1"/>
</dbReference>
<evidence type="ECO:0000256" key="1">
    <source>
        <dbReference type="ARBA" id="ARBA00007092"/>
    </source>
</evidence>
<keyword evidence="3 9" id="KW-0378">Hydrolase</keyword>
<dbReference type="Gene3D" id="3.60.10.10">
    <property type="entry name" value="Endonuclease/exonuclease/phosphatase"/>
    <property type="match status" value="1"/>
</dbReference>
<reference evidence="10" key="1">
    <citation type="submission" date="2017-02" db="EMBL/GenBank/DDBJ databases">
        <title>Comparative genomics and description of representatives of a novel lineage of planctomycetes thriving in anoxic sediments.</title>
        <authorList>
            <person name="Spring S."/>
            <person name="Bunk B."/>
            <person name="Sproer C."/>
        </authorList>
    </citation>
    <scope>NUCLEOTIDE SEQUENCE [LARGE SCALE GENOMIC DNA]</scope>
    <source>
        <strain evidence="10">ST-NAGAB-D1</strain>
    </source>
</reference>
<dbReference type="RefSeq" id="WP_205847911.1">
    <property type="nucleotide sequence ID" value="NZ_CP019791.1"/>
</dbReference>